<keyword evidence="3" id="KW-1185">Reference proteome</keyword>
<dbReference type="Pfam" id="PF03140">
    <property type="entry name" value="DUF247"/>
    <property type="match status" value="1"/>
</dbReference>
<gene>
    <name evidence="2" type="ORF">CIPAW_16G095600</name>
</gene>
<sequence length="446" mass="51904">MEESAAPIYTPGETSDAGTENDLYHRWKRLAWKIERALDQRKKEDDLIYNISLRIPDVHRKVNEEAYTPQVISIGPFHHRSSKLQFMENYKLRCLENFMKRANTSLMDLVGHVFVGEHFLRAFYEGTIEIESDDLIQMILVDACFIIEFFLKNFSGPKNWTLDDTIELKPWLISRMKLDLILFENQLPFNIIQTLYEKLVPREFPSMYPSSFLELAFNFFRAHNLQNIPHDQIGKHEVIHFLDLLRHFNLPRHRNLQERSYGNVVRKMYCASQLAEAGLKFQPISGGSLLDVRFSEGVLEIPSFPLDNTTEIYARNIMAWEQCAYPDEAYVTDYFMMLDFLINTGKDVDLLVQEGILVKGPGTNSRTTLPTNLCTGISHWGINDDYGDICRQLVDFRKKHWYVILKSSLRKDYFRTPWMGAATIGAIFLLILTLIQTVCTVISIFM</sequence>
<protein>
    <submittedName>
        <fullName evidence="2">Uncharacterized protein</fullName>
    </submittedName>
</protein>
<accession>A0A8T1N2P4</accession>
<keyword evidence="1" id="KW-0472">Membrane</keyword>
<reference evidence="2" key="1">
    <citation type="submission" date="2020-12" db="EMBL/GenBank/DDBJ databases">
        <title>WGS assembly of Carya illinoinensis cv. Pawnee.</title>
        <authorList>
            <person name="Platts A."/>
            <person name="Shu S."/>
            <person name="Wright S."/>
            <person name="Barry K."/>
            <person name="Edger P."/>
            <person name="Pires J.C."/>
            <person name="Schmutz J."/>
        </authorList>
    </citation>
    <scope>NUCLEOTIDE SEQUENCE</scope>
    <source>
        <tissue evidence="2">Leaf</tissue>
    </source>
</reference>
<evidence type="ECO:0000313" key="2">
    <source>
        <dbReference type="EMBL" id="KAG6625419.1"/>
    </source>
</evidence>
<evidence type="ECO:0000313" key="3">
    <source>
        <dbReference type="Proteomes" id="UP000811609"/>
    </source>
</evidence>
<feature type="transmembrane region" description="Helical" evidence="1">
    <location>
        <begin position="418"/>
        <end position="445"/>
    </location>
</feature>
<keyword evidence="1" id="KW-1133">Transmembrane helix</keyword>
<dbReference type="EMBL" id="CM031824">
    <property type="protein sequence ID" value="KAG6625419.1"/>
    <property type="molecule type" value="Genomic_DNA"/>
</dbReference>
<dbReference type="AlphaFoldDB" id="A0A8T1N2P4"/>
<proteinExistence type="predicted"/>
<keyword evidence="1" id="KW-0812">Transmembrane</keyword>
<evidence type="ECO:0000256" key="1">
    <source>
        <dbReference type="SAM" id="Phobius"/>
    </source>
</evidence>
<comment type="caution">
    <text evidence="2">The sequence shown here is derived from an EMBL/GenBank/DDBJ whole genome shotgun (WGS) entry which is preliminary data.</text>
</comment>
<dbReference type="PANTHER" id="PTHR31170">
    <property type="entry name" value="BNAC04G53230D PROTEIN"/>
    <property type="match status" value="1"/>
</dbReference>
<name>A0A8T1N2P4_CARIL</name>
<organism evidence="2 3">
    <name type="scientific">Carya illinoinensis</name>
    <name type="common">Pecan</name>
    <dbReference type="NCBI Taxonomy" id="32201"/>
    <lineage>
        <taxon>Eukaryota</taxon>
        <taxon>Viridiplantae</taxon>
        <taxon>Streptophyta</taxon>
        <taxon>Embryophyta</taxon>
        <taxon>Tracheophyta</taxon>
        <taxon>Spermatophyta</taxon>
        <taxon>Magnoliopsida</taxon>
        <taxon>eudicotyledons</taxon>
        <taxon>Gunneridae</taxon>
        <taxon>Pentapetalae</taxon>
        <taxon>rosids</taxon>
        <taxon>fabids</taxon>
        <taxon>Fagales</taxon>
        <taxon>Juglandaceae</taxon>
        <taxon>Carya</taxon>
    </lineage>
</organism>
<dbReference type="InterPro" id="IPR004158">
    <property type="entry name" value="DUF247_pln"/>
</dbReference>
<dbReference type="PANTHER" id="PTHR31170:SF19">
    <property type="match status" value="1"/>
</dbReference>
<dbReference type="Proteomes" id="UP000811609">
    <property type="component" value="Chromosome 16"/>
</dbReference>